<evidence type="ECO:0000256" key="1">
    <source>
        <dbReference type="SAM" id="SignalP"/>
    </source>
</evidence>
<reference evidence="3" key="1">
    <citation type="submission" date="2022-05" db="EMBL/GenBank/DDBJ databases">
        <authorList>
            <person name="Jo J.-H."/>
            <person name="Im W.-T."/>
        </authorList>
    </citation>
    <scope>NUCLEOTIDE SEQUENCE</scope>
    <source>
        <strain evidence="3">RB56-2</strain>
    </source>
</reference>
<dbReference type="SUPFAM" id="SSF52025">
    <property type="entry name" value="PA domain"/>
    <property type="match status" value="1"/>
</dbReference>
<dbReference type="InterPro" id="IPR046450">
    <property type="entry name" value="PA_dom_sf"/>
</dbReference>
<dbReference type="RefSeq" id="WP_249915650.1">
    <property type="nucleotide sequence ID" value="NZ_JAMGBB010000001.1"/>
</dbReference>
<keyword evidence="1" id="KW-0732">Signal</keyword>
<gene>
    <name evidence="3" type="ORF">LZ518_08940</name>
</gene>
<dbReference type="Proteomes" id="UP001165383">
    <property type="component" value="Unassembled WGS sequence"/>
</dbReference>
<dbReference type="InterPro" id="IPR007484">
    <property type="entry name" value="Peptidase_M28"/>
</dbReference>
<feature type="signal peptide" evidence="1">
    <location>
        <begin position="1"/>
        <end position="18"/>
    </location>
</feature>
<accession>A0ABT0SA82</accession>
<dbReference type="EMBL" id="JAMGBB010000001">
    <property type="protein sequence ID" value="MCL6741253.1"/>
    <property type="molecule type" value="Genomic_DNA"/>
</dbReference>
<feature type="chain" id="PRO_5046625856" evidence="1">
    <location>
        <begin position="19"/>
        <end position="532"/>
    </location>
</feature>
<dbReference type="PANTHER" id="PTHR12147">
    <property type="entry name" value="METALLOPEPTIDASE M28 FAMILY MEMBER"/>
    <property type="match status" value="1"/>
</dbReference>
<protein>
    <submittedName>
        <fullName evidence="3">M28 family metallopeptidase</fullName>
    </submittedName>
</protein>
<comment type="caution">
    <text evidence="3">The sequence shown here is derived from an EMBL/GenBank/DDBJ whole genome shotgun (WGS) entry which is preliminary data.</text>
</comment>
<dbReference type="InterPro" id="IPR045175">
    <property type="entry name" value="M28_fam"/>
</dbReference>
<proteinExistence type="predicted"/>
<dbReference type="SUPFAM" id="SSF53187">
    <property type="entry name" value="Zn-dependent exopeptidases"/>
    <property type="match status" value="1"/>
</dbReference>
<dbReference type="Pfam" id="PF04389">
    <property type="entry name" value="Peptidase_M28"/>
    <property type="match status" value="1"/>
</dbReference>
<organism evidence="3 4">
    <name type="scientific">Sphingomonas brevis</name>
    <dbReference type="NCBI Taxonomy" id="2908206"/>
    <lineage>
        <taxon>Bacteria</taxon>
        <taxon>Pseudomonadati</taxon>
        <taxon>Pseudomonadota</taxon>
        <taxon>Alphaproteobacteria</taxon>
        <taxon>Sphingomonadales</taxon>
        <taxon>Sphingomonadaceae</taxon>
        <taxon>Sphingomonas</taxon>
    </lineage>
</organism>
<evidence type="ECO:0000313" key="4">
    <source>
        <dbReference type="Proteomes" id="UP001165383"/>
    </source>
</evidence>
<keyword evidence="4" id="KW-1185">Reference proteome</keyword>
<dbReference type="CDD" id="cd04820">
    <property type="entry name" value="PA_M28_1_1"/>
    <property type="match status" value="1"/>
</dbReference>
<evidence type="ECO:0000313" key="3">
    <source>
        <dbReference type="EMBL" id="MCL6741253.1"/>
    </source>
</evidence>
<name>A0ABT0SA82_9SPHN</name>
<feature type="domain" description="Peptidase M28" evidence="2">
    <location>
        <begin position="283"/>
        <end position="495"/>
    </location>
</feature>
<sequence>MLRPVAFAALLLSGAASAQTFSAERVHADVAFLADDLLEGRATGSRGYDIAAHYVASRFDALGLKPGGKNGWYQQVPFVTASADPAKPSSLTINGTRFANNEHIIIGPTVAAAVIDQAAPLVFVGYGLENESLGLDDYGGLDVRGKIVVYLWGTPEGLPSEIAATLNDKKSELAVSKGAVGAISIASQSLLQIFPWDRIVKNSALPRMRWVHPDGHVEDPTAALRLSALIDSTAAEALFKGSPFEKNLAAVLADRKARPKGFALPAQVRVERYSVIDKVQGANVLGLLEGTDPQLKNEVVMLSAHLDHLGIMPVDQADRIANGAMDNAAGVATMLEAARAFVDSGQRPKRSILFVALTGEEKGLYGSEYLAKYPEPAGKKLVADVNLDEPLLTYDFSDVIAFGAEHSTIGATVGRAASRMGLKLSPDPAPDQNSFVRSDHYSFVKEGTPAVILSTGYANGGEAAWKEYEDKHYHDPSDDLSQPINWEAGAKFARINYLIARDLADAPQAPRWYSGDFFGEKFAPNAAKAPKP</sequence>
<dbReference type="Gene3D" id="3.40.630.10">
    <property type="entry name" value="Zn peptidases"/>
    <property type="match status" value="2"/>
</dbReference>
<dbReference type="PANTHER" id="PTHR12147:SF26">
    <property type="entry name" value="PEPTIDASE M28 DOMAIN-CONTAINING PROTEIN"/>
    <property type="match status" value="1"/>
</dbReference>
<evidence type="ECO:0000259" key="2">
    <source>
        <dbReference type="Pfam" id="PF04389"/>
    </source>
</evidence>